<reference evidence="1" key="1">
    <citation type="journal article" date="2016" name="Front. Microbiol.">
        <title>Genome Sequence of the Piezophilic, Mesophilic Sulfate-Reducing Bacterium Desulfovibrio indicus J2T.</title>
        <authorList>
            <person name="Cao J."/>
            <person name="Maignien L."/>
            <person name="Shao Z."/>
            <person name="Alain K."/>
            <person name="Jebbar M."/>
        </authorList>
    </citation>
    <scope>NUCLEOTIDE SEQUENCE</scope>
    <source>
        <strain evidence="1">DSM 16372</strain>
    </source>
</reference>
<sequence>MSGTIARIRREFFTRGRSIKDIVRDLHVSRNTVRKVIRSGATAFAYEREVQPLPKLGPWREDLDRMLTTNAGRSAREQLTPIRIYEVLRGLG</sequence>
<evidence type="ECO:0008006" key="3">
    <source>
        <dbReference type="Google" id="ProtNLM"/>
    </source>
</evidence>
<evidence type="ECO:0000313" key="1">
    <source>
        <dbReference type="EMBL" id="GJD91169.1"/>
    </source>
</evidence>
<protein>
    <recommendedName>
        <fullName evidence="3">HTH IS21-type domain-containing protein</fullName>
    </recommendedName>
</protein>
<gene>
    <name evidence="1" type="ORF">BHAOGJBA_4717</name>
</gene>
<proteinExistence type="predicted"/>
<comment type="caution">
    <text evidence="1">The sequence shown here is derived from an EMBL/GenBank/DDBJ whole genome shotgun (WGS) entry which is preliminary data.</text>
</comment>
<keyword evidence="2" id="KW-1185">Reference proteome</keyword>
<organism evidence="1 2">
    <name type="scientific">Methylobacterium hispanicum</name>
    <dbReference type="NCBI Taxonomy" id="270350"/>
    <lineage>
        <taxon>Bacteria</taxon>
        <taxon>Pseudomonadati</taxon>
        <taxon>Pseudomonadota</taxon>
        <taxon>Alphaproteobacteria</taxon>
        <taxon>Hyphomicrobiales</taxon>
        <taxon>Methylobacteriaceae</taxon>
        <taxon>Methylobacterium</taxon>
    </lineage>
</organism>
<dbReference type="Proteomes" id="UP001055247">
    <property type="component" value="Unassembled WGS sequence"/>
</dbReference>
<name>A0AAV4ZTD7_9HYPH</name>
<reference evidence="1" key="2">
    <citation type="submission" date="2021-08" db="EMBL/GenBank/DDBJ databases">
        <authorList>
            <person name="Tani A."/>
            <person name="Ola A."/>
            <person name="Ogura Y."/>
            <person name="Katsura K."/>
            <person name="Hayashi T."/>
        </authorList>
    </citation>
    <scope>NUCLEOTIDE SEQUENCE</scope>
    <source>
        <strain evidence="1">DSM 16372</strain>
    </source>
</reference>
<accession>A0AAV4ZTD7</accession>
<dbReference type="AlphaFoldDB" id="A0AAV4ZTD7"/>
<dbReference type="EMBL" id="BPQO01000024">
    <property type="protein sequence ID" value="GJD91169.1"/>
    <property type="molecule type" value="Genomic_DNA"/>
</dbReference>
<evidence type="ECO:0000313" key="2">
    <source>
        <dbReference type="Proteomes" id="UP001055247"/>
    </source>
</evidence>